<sequence length="264" mass="28592">MQTPPVPAYVATPDGRMHVVTRGTGPALVLLHQTPRCWDEYRTLLDHLDGYRVIVPDLPGHGASDPTQENTVGATARAVLGILDALGVPRAHVVGHHFGGLVAYHLAATHPYRVESLVLSSTPYIDAAERERRRDALPFNSVAGPADGAHLHRLWERRSSYLATPDPLVLSRYVRDVLAHPDPDRGHAAVAAYRSEDAVGRYDGPVLCIASACDPRSFPHRGRILAAFPQATEHVLGGDISSPETCPEDFAAAVTGFHRRLAGR</sequence>
<dbReference type="PRINTS" id="PR00111">
    <property type="entry name" value="ABHYDROLASE"/>
</dbReference>
<dbReference type="Pfam" id="PF00561">
    <property type="entry name" value="Abhydrolase_1"/>
    <property type="match status" value="1"/>
</dbReference>
<dbReference type="InterPro" id="IPR000073">
    <property type="entry name" value="AB_hydrolase_1"/>
</dbReference>
<accession>A0AAD1IIF0</accession>
<dbReference type="GO" id="GO:0016787">
    <property type="term" value="F:hydrolase activity"/>
    <property type="evidence" value="ECO:0007669"/>
    <property type="project" value="UniProtKB-KW"/>
</dbReference>
<dbReference type="Gene3D" id="3.40.50.1820">
    <property type="entry name" value="alpha/beta hydrolase"/>
    <property type="match status" value="1"/>
</dbReference>
<evidence type="ECO:0000259" key="1">
    <source>
        <dbReference type="Pfam" id="PF00561"/>
    </source>
</evidence>
<keyword evidence="2" id="KW-0378">Hydrolase</keyword>
<dbReference type="Proteomes" id="UP000466607">
    <property type="component" value="Chromosome"/>
</dbReference>
<keyword evidence="3" id="KW-1185">Reference proteome</keyword>
<feature type="domain" description="AB hydrolase-1" evidence="1">
    <location>
        <begin position="26"/>
        <end position="236"/>
    </location>
</feature>
<protein>
    <submittedName>
        <fullName evidence="2">Alpha/beta hydrolase</fullName>
    </submittedName>
</protein>
<dbReference type="InterPro" id="IPR029058">
    <property type="entry name" value="AB_hydrolase_fold"/>
</dbReference>
<dbReference type="RefSeq" id="WP_134060892.1">
    <property type="nucleotide sequence ID" value="NZ_AP022586.1"/>
</dbReference>
<dbReference type="AlphaFoldDB" id="A0AAD1IIF0"/>
<reference evidence="2 3" key="1">
    <citation type="journal article" date="2019" name="Emerg. Microbes Infect.">
        <title>Comprehensive subspecies identification of 175 nontuberculous mycobacteria species based on 7547 genomic profiles.</title>
        <authorList>
            <person name="Matsumoto Y."/>
            <person name="Kinjo T."/>
            <person name="Motooka D."/>
            <person name="Nabeya D."/>
            <person name="Jung N."/>
            <person name="Uechi K."/>
            <person name="Horii T."/>
            <person name="Iida T."/>
            <person name="Fujita J."/>
            <person name="Nakamura S."/>
        </authorList>
    </citation>
    <scope>NUCLEOTIDE SEQUENCE [LARGE SCALE GENOMIC DNA]</scope>
    <source>
        <strain evidence="2 3">JCM 17423</strain>
    </source>
</reference>
<gene>
    <name evidence="2" type="ORF">MLIT_14510</name>
</gene>
<evidence type="ECO:0000313" key="2">
    <source>
        <dbReference type="EMBL" id="BBY15859.1"/>
    </source>
</evidence>
<dbReference type="SUPFAM" id="SSF53474">
    <property type="entry name" value="alpha/beta-Hydrolases"/>
    <property type="match status" value="1"/>
</dbReference>
<name>A0AAD1IIF0_9MYCO</name>
<dbReference type="EMBL" id="AP022586">
    <property type="protein sequence ID" value="BBY15859.1"/>
    <property type="molecule type" value="Genomic_DNA"/>
</dbReference>
<organism evidence="2 3">
    <name type="scientific">Mycolicibacterium litorale</name>
    <dbReference type="NCBI Taxonomy" id="758802"/>
    <lineage>
        <taxon>Bacteria</taxon>
        <taxon>Bacillati</taxon>
        <taxon>Actinomycetota</taxon>
        <taxon>Actinomycetes</taxon>
        <taxon>Mycobacteriales</taxon>
        <taxon>Mycobacteriaceae</taxon>
        <taxon>Mycolicibacterium</taxon>
    </lineage>
</organism>
<proteinExistence type="predicted"/>
<dbReference type="PANTHER" id="PTHR43329">
    <property type="entry name" value="EPOXIDE HYDROLASE"/>
    <property type="match status" value="1"/>
</dbReference>
<evidence type="ECO:0000313" key="3">
    <source>
        <dbReference type="Proteomes" id="UP000466607"/>
    </source>
</evidence>